<reference evidence="19" key="1">
    <citation type="submission" date="2017-01" db="EMBL/GenBank/DDBJ databases">
        <authorList>
            <person name="Varghese N."/>
            <person name="Submissions S."/>
        </authorList>
    </citation>
    <scope>NUCLEOTIDE SEQUENCE [LARGE SCALE GENOMIC DNA]</scope>
    <source>
        <strain evidence="19">DSM 18714</strain>
    </source>
</reference>
<keyword evidence="8 17" id="KW-0812">Transmembrane</keyword>
<keyword evidence="13" id="KW-1208">Phospholipid metabolism</keyword>
<feature type="transmembrane region" description="Helical" evidence="17">
    <location>
        <begin position="226"/>
        <end position="253"/>
    </location>
</feature>
<evidence type="ECO:0000256" key="16">
    <source>
        <dbReference type="SAM" id="MobiDB-lite"/>
    </source>
</evidence>
<sequence length="268" mass="28702">MTDDPTPAEGAADTQGTTRGPVSRTGEPVPALLLLPNLVTMTAMCLGLTSIRFVFAERFEIALVLLILAAVLDGLDGLIARRLRATSDFGAELDSLSDFLCFGVAPGLLIYRFSLSSADGGLASLGWVFVLVYVCCACLRLARFNVARDEPTPDGVKHFTGVPSPAGAMLALFPAFLAQAGVVDLSAAPMLVALWLGIVGALMISRIPTFSPKAMKVPRAWSRWSLLLTAVVVGMLFTRFWLFFVVADLLYLAGLLQAVRARRGRDLI</sequence>
<dbReference type="InterPro" id="IPR048254">
    <property type="entry name" value="CDP_ALCOHOL_P_TRANSF_CS"/>
</dbReference>
<dbReference type="InterPro" id="IPR000462">
    <property type="entry name" value="CDP-OH_P_trans"/>
</dbReference>
<evidence type="ECO:0000256" key="7">
    <source>
        <dbReference type="ARBA" id="ARBA00022679"/>
    </source>
</evidence>
<proteinExistence type="inferred from homology"/>
<dbReference type="Pfam" id="PF01066">
    <property type="entry name" value="CDP-OH_P_transf"/>
    <property type="match status" value="1"/>
</dbReference>
<accession>A0A1N7ME51</accession>
<evidence type="ECO:0000313" key="18">
    <source>
        <dbReference type="EMBL" id="SIS84300.1"/>
    </source>
</evidence>
<keyword evidence="7 15" id="KW-0808">Transferase</keyword>
<organism evidence="18 19">
    <name type="scientific">Phaeovulum vinaykumarii</name>
    <dbReference type="NCBI Taxonomy" id="407234"/>
    <lineage>
        <taxon>Bacteria</taxon>
        <taxon>Pseudomonadati</taxon>
        <taxon>Pseudomonadota</taxon>
        <taxon>Alphaproteobacteria</taxon>
        <taxon>Rhodobacterales</taxon>
        <taxon>Paracoccaceae</taxon>
        <taxon>Phaeovulum</taxon>
    </lineage>
</organism>
<evidence type="ECO:0000256" key="1">
    <source>
        <dbReference type="ARBA" id="ARBA00000287"/>
    </source>
</evidence>
<dbReference type="GO" id="GO:0012505">
    <property type="term" value="C:endomembrane system"/>
    <property type="evidence" value="ECO:0007669"/>
    <property type="project" value="UniProtKB-SubCell"/>
</dbReference>
<dbReference type="GO" id="GO:0016020">
    <property type="term" value="C:membrane"/>
    <property type="evidence" value="ECO:0007669"/>
    <property type="project" value="InterPro"/>
</dbReference>
<evidence type="ECO:0000256" key="10">
    <source>
        <dbReference type="ARBA" id="ARBA00023098"/>
    </source>
</evidence>
<keyword evidence="9 17" id="KW-1133">Transmembrane helix</keyword>
<evidence type="ECO:0000256" key="3">
    <source>
        <dbReference type="ARBA" id="ARBA00010441"/>
    </source>
</evidence>
<evidence type="ECO:0000313" key="19">
    <source>
        <dbReference type="Proteomes" id="UP000186098"/>
    </source>
</evidence>
<keyword evidence="10" id="KW-0443">Lipid metabolism</keyword>
<protein>
    <recommendedName>
        <fullName evidence="5">CDP-diacylglycerol--serine O-phosphatidyltransferase</fullName>
        <ecNumber evidence="4">2.7.8.8</ecNumber>
    </recommendedName>
    <alternativeName>
        <fullName evidence="14">Phosphatidylserine synthase</fullName>
    </alternativeName>
</protein>
<evidence type="ECO:0000256" key="4">
    <source>
        <dbReference type="ARBA" id="ARBA00013174"/>
    </source>
</evidence>
<name>A0A1N7ME51_9RHOB</name>
<dbReference type="STRING" id="407234.SAMN05421795_1071"/>
<dbReference type="RefSeq" id="WP_083947760.1">
    <property type="nucleotide sequence ID" value="NZ_FTOM01000007.1"/>
</dbReference>
<dbReference type="OrthoDB" id="9777147at2"/>
<feature type="transmembrane region" description="Helical" evidence="17">
    <location>
        <begin position="162"/>
        <end position="181"/>
    </location>
</feature>
<dbReference type="PANTHER" id="PTHR14269">
    <property type="entry name" value="CDP-DIACYLGLYCEROL--GLYCEROL-3-PHOSPHATE 3-PHOSPHATIDYLTRANSFERASE-RELATED"/>
    <property type="match status" value="1"/>
</dbReference>
<comment type="catalytic activity">
    <reaction evidence="1">
        <text>a CDP-1,2-diacyl-sn-glycerol + L-serine = a 1,2-diacyl-sn-glycero-3-phospho-L-serine + CMP + H(+)</text>
        <dbReference type="Rhea" id="RHEA:16913"/>
        <dbReference type="ChEBI" id="CHEBI:15378"/>
        <dbReference type="ChEBI" id="CHEBI:33384"/>
        <dbReference type="ChEBI" id="CHEBI:57262"/>
        <dbReference type="ChEBI" id="CHEBI:58332"/>
        <dbReference type="ChEBI" id="CHEBI:60377"/>
        <dbReference type="EC" id="2.7.8.8"/>
    </reaction>
</comment>
<keyword evidence="12" id="KW-0594">Phospholipid biosynthesis</keyword>
<gene>
    <name evidence="18" type="ORF">SAMN05421795_1071</name>
</gene>
<dbReference type="InterPro" id="IPR043130">
    <property type="entry name" value="CDP-OH_PTrfase_TM_dom"/>
</dbReference>
<dbReference type="GO" id="GO:0003882">
    <property type="term" value="F:CDP-diacylglycerol-serine O-phosphatidyltransferase activity"/>
    <property type="evidence" value="ECO:0007669"/>
    <property type="project" value="UniProtKB-EC"/>
</dbReference>
<feature type="transmembrane region" description="Helical" evidence="17">
    <location>
        <begin position="121"/>
        <end position="142"/>
    </location>
</feature>
<dbReference type="AlphaFoldDB" id="A0A1N7ME51"/>
<evidence type="ECO:0000256" key="15">
    <source>
        <dbReference type="RuleBase" id="RU003750"/>
    </source>
</evidence>
<dbReference type="Gene3D" id="1.20.120.1760">
    <property type="match status" value="1"/>
</dbReference>
<feature type="transmembrane region" description="Helical" evidence="17">
    <location>
        <begin position="32"/>
        <end position="55"/>
    </location>
</feature>
<dbReference type="EC" id="2.7.8.8" evidence="4"/>
<keyword evidence="11 17" id="KW-0472">Membrane</keyword>
<evidence type="ECO:0000256" key="6">
    <source>
        <dbReference type="ARBA" id="ARBA00022516"/>
    </source>
</evidence>
<dbReference type="GO" id="GO:0008654">
    <property type="term" value="P:phospholipid biosynthetic process"/>
    <property type="evidence" value="ECO:0007669"/>
    <property type="project" value="UniProtKB-KW"/>
</dbReference>
<comment type="subcellular location">
    <subcellularLocation>
        <location evidence="2">Endomembrane system</location>
        <topology evidence="2">Multi-pass membrane protein</topology>
    </subcellularLocation>
</comment>
<evidence type="ECO:0000256" key="11">
    <source>
        <dbReference type="ARBA" id="ARBA00023136"/>
    </source>
</evidence>
<feature type="transmembrane region" description="Helical" evidence="17">
    <location>
        <begin position="61"/>
        <end position="79"/>
    </location>
</feature>
<evidence type="ECO:0000256" key="5">
    <source>
        <dbReference type="ARBA" id="ARBA00017171"/>
    </source>
</evidence>
<feature type="region of interest" description="Disordered" evidence="16">
    <location>
        <begin position="1"/>
        <end position="25"/>
    </location>
</feature>
<comment type="similarity">
    <text evidence="3 15">Belongs to the CDP-alcohol phosphatidyltransferase class-I family.</text>
</comment>
<dbReference type="PANTHER" id="PTHR14269:SF61">
    <property type="entry name" value="CDP-DIACYLGLYCEROL--SERINE O-PHOSPHATIDYLTRANSFERASE"/>
    <property type="match status" value="1"/>
</dbReference>
<dbReference type="NCBIfam" id="TIGR00473">
    <property type="entry name" value="pssA"/>
    <property type="match status" value="1"/>
</dbReference>
<evidence type="ECO:0000256" key="17">
    <source>
        <dbReference type="SAM" id="Phobius"/>
    </source>
</evidence>
<evidence type="ECO:0000256" key="9">
    <source>
        <dbReference type="ARBA" id="ARBA00022989"/>
    </source>
</evidence>
<dbReference type="Proteomes" id="UP000186098">
    <property type="component" value="Unassembled WGS sequence"/>
</dbReference>
<dbReference type="EMBL" id="FTOM01000007">
    <property type="protein sequence ID" value="SIS84300.1"/>
    <property type="molecule type" value="Genomic_DNA"/>
</dbReference>
<feature type="transmembrane region" description="Helical" evidence="17">
    <location>
        <begin position="187"/>
        <end position="205"/>
    </location>
</feature>
<dbReference type="PROSITE" id="PS00379">
    <property type="entry name" value="CDP_ALCOHOL_P_TRANSF"/>
    <property type="match status" value="1"/>
</dbReference>
<evidence type="ECO:0000256" key="14">
    <source>
        <dbReference type="ARBA" id="ARBA00032361"/>
    </source>
</evidence>
<evidence type="ECO:0000256" key="8">
    <source>
        <dbReference type="ARBA" id="ARBA00022692"/>
    </source>
</evidence>
<evidence type="ECO:0000256" key="2">
    <source>
        <dbReference type="ARBA" id="ARBA00004127"/>
    </source>
</evidence>
<dbReference type="InterPro" id="IPR004533">
    <property type="entry name" value="CDP-diaglyc--ser_O-PTrfase"/>
</dbReference>
<evidence type="ECO:0000256" key="13">
    <source>
        <dbReference type="ARBA" id="ARBA00023264"/>
    </source>
</evidence>
<keyword evidence="6" id="KW-0444">Lipid biosynthesis</keyword>
<evidence type="ECO:0000256" key="12">
    <source>
        <dbReference type="ARBA" id="ARBA00023209"/>
    </source>
</evidence>
<dbReference type="InterPro" id="IPR050324">
    <property type="entry name" value="CDP-alcohol_PTase-I"/>
</dbReference>
<keyword evidence="19" id="KW-1185">Reference proteome</keyword>